<dbReference type="PROSITE" id="PS51257">
    <property type="entry name" value="PROKAR_LIPOPROTEIN"/>
    <property type="match status" value="1"/>
</dbReference>
<keyword evidence="2" id="KW-1185">Reference proteome</keyword>
<dbReference type="Proteomes" id="UP000778797">
    <property type="component" value="Unassembled WGS sequence"/>
</dbReference>
<evidence type="ECO:0000313" key="1">
    <source>
        <dbReference type="EMBL" id="MCC1485576.1"/>
    </source>
</evidence>
<dbReference type="InterPro" id="IPR032774">
    <property type="entry name" value="WG_beta_rep"/>
</dbReference>
<protein>
    <submittedName>
        <fullName evidence="1">WG repeat-containing protein</fullName>
    </submittedName>
</protein>
<proteinExistence type="predicted"/>
<organism evidence="1 2">
    <name type="scientific">Winogradskyella immobilis</name>
    <dbReference type="NCBI Taxonomy" id="2816852"/>
    <lineage>
        <taxon>Bacteria</taxon>
        <taxon>Pseudomonadati</taxon>
        <taxon>Bacteroidota</taxon>
        <taxon>Flavobacteriia</taxon>
        <taxon>Flavobacteriales</taxon>
        <taxon>Flavobacteriaceae</taxon>
        <taxon>Winogradskyella</taxon>
    </lineage>
</organism>
<comment type="caution">
    <text evidence="1">The sequence shown here is derived from an EMBL/GenBank/DDBJ whole genome shotgun (WGS) entry which is preliminary data.</text>
</comment>
<reference evidence="2" key="2">
    <citation type="submission" date="2023-07" db="EMBL/GenBank/DDBJ databases">
        <title>Genome of Winogradskyella sp. E313.</title>
        <authorList>
            <person name="Zhou Y."/>
        </authorList>
    </citation>
    <scope>NUCLEOTIDE SEQUENCE [LARGE SCALE GENOMIC DNA]</scope>
    <source>
        <strain evidence="2">E313</strain>
    </source>
</reference>
<dbReference type="RefSeq" id="WP_227478068.1">
    <property type="nucleotide sequence ID" value="NZ_JAFMPT010000029.1"/>
</dbReference>
<gene>
    <name evidence="1" type="ORF">J1C55_13305</name>
</gene>
<evidence type="ECO:0000313" key="2">
    <source>
        <dbReference type="Proteomes" id="UP000778797"/>
    </source>
</evidence>
<accession>A0ABS8ERQ8</accession>
<sequence>MKKLIFGIIMTFLISACSSKKDSYLIKFYEGEFDEIGVPSGYLNSKGDTIIPIGKYYYCYTDTIRDFGMVIRNKTGKIIGIDKNGTELFEVFKYDNGPEYVESGLFRIIKNGKIGYANSQGKIVIEPNFDCAYPFKGGFAKVSDNCEIIKDGEHSLWKSENWYQITKNGKRAEK</sequence>
<reference evidence="2" key="1">
    <citation type="submission" date="2021-03" db="EMBL/GenBank/DDBJ databases">
        <title>Genome of Cognatishimia sp. F0-27.</title>
        <authorList>
            <person name="Ping X."/>
        </authorList>
    </citation>
    <scope>NUCLEOTIDE SEQUENCE [LARGE SCALE GENOMIC DNA]</scope>
    <source>
        <strain evidence="2">E313</strain>
    </source>
</reference>
<dbReference type="EMBL" id="JAFMPT010000029">
    <property type="protein sequence ID" value="MCC1485576.1"/>
    <property type="molecule type" value="Genomic_DNA"/>
</dbReference>
<dbReference type="Pfam" id="PF14903">
    <property type="entry name" value="WG_beta_rep"/>
    <property type="match status" value="1"/>
</dbReference>
<dbReference type="SUPFAM" id="SSF69360">
    <property type="entry name" value="Cell wall binding repeat"/>
    <property type="match status" value="1"/>
</dbReference>
<name>A0ABS8ERQ8_9FLAO</name>